<dbReference type="Pfam" id="PF13585">
    <property type="entry name" value="CHU_C"/>
    <property type="match status" value="1"/>
</dbReference>
<dbReference type="NCBIfam" id="TIGR04183">
    <property type="entry name" value="Por_Secre_tail"/>
    <property type="match status" value="1"/>
</dbReference>
<name>A0A7C6A8I7_UNCW3</name>
<dbReference type="AlphaFoldDB" id="A0A7C6A8I7"/>
<sequence length="856" mass="96573">MFATVPWTEPKIEDFARSFKPKFIPPPKILDKTLDRFNYLYEIKQTADFIARYQVSDSLSPDFGGIIEAEHLPNIIETDNTQEAIWVWSRWYELTGRNDYETNIRRAWLYVLRYPAYREGPDYYCVWNCGLAFFAERKYRSVYGDSSFIPYTDTCLQYIFSHPLPLTNSLNAFVTAFASGMLYAYAIERNNPIAKDTALAYGNRVRAWIEADARNRLSSGNWAMSGGTAMWGVCSSIWREDTIAGKNWIRIYKDSLPFFYPVGQWNNSWNIWLANGYRACAQIIHSDTLWSIHHILTDTLLLQDRDDDGGIPATWNEPPNYDQTWVSTYLVFMGMDVFVTPTYAYDAGVLKLFEPDPPRIHLPSDTLNLKAIVTNFGSQGLGSVPVTTILSYNGDEDTIFSNTGPLPFLASETIHILSGHLLLPGIINIKSYTTLQDSNPKNDTAKIAIKTFAWCNVTGNLSDSSSGLPIQARLKAYLGTDTIPFDSTNSDTSGNFQLTLADTIFRILVLPTLPYPNQTYSVTIHGDTNLFFLLNPAHLLLVNDDSLHRYEQYYTSTFDSLNLTYVVWRRGIQGPVPISTFSGFRLRTVVWYTGDAVNNTLNNDDQDSITALLTNGGKIFLTGQNIGQELGATSFYQNTLHARFIQPNQSGYFIFGLRSDPFGANFTGSATIGIGGANNQNSRDQIASDSFSHIFLVYDTIANQGAGIYYTDPASQSRLIYLGFGFEAINRPPTYPQFLTRVQFMELCLSWLTGISEITKTNPMPKIQVFPQPFSRLVHFNINLPNEVVKTIKIYNCSGRCIYRFPAKSGRSHLVWNGSDQNGKSVSSGVYFYRIELGKDSSSTTTFQGRLTYLKP</sequence>
<dbReference type="EMBL" id="DTLI01000069">
    <property type="protein sequence ID" value="HHS51788.1"/>
    <property type="molecule type" value="Genomic_DNA"/>
</dbReference>
<dbReference type="InterPro" id="IPR026444">
    <property type="entry name" value="Secre_tail"/>
</dbReference>
<evidence type="ECO:0000313" key="1">
    <source>
        <dbReference type="EMBL" id="HHS51788.1"/>
    </source>
</evidence>
<accession>A0A7C6A8I7</accession>
<dbReference type="SUPFAM" id="SSF48208">
    <property type="entry name" value="Six-hairpin glycosidases"/>
    <property type="match status" value="1"/>
</dbReference>
<dbReference type="InterPro" id="IPR008928">
    <property type="entry name" value="6-hairpin_glycosidase_sf"/>
</dbReference>
<proteinExistence type="predicted"/>
<reference evidence="1" key="1">
    <citation type="journal article" date="2020" name="mSystems">
        <title>Genome- and Community-Level Interaction Insights into Carbon Utilization and Element Cycling Functions of Hydrothermarchaeota in Hydrothermal Sediment.</title>
        <authorList>
            <person name="Zhou Z."/>
            <person name="Liu Y."/>
            <person name="Xu W."/>
            <person name="Pan J."/>
            <person name="Luo Z.H."/>
            <person name="Li M."/>
        </authorList>
    </citation>
    <scope>NUCLEOTIDE SEQUENCE [LARGE SCALE GENOMIC DNA]</scope>
    <source>
        <strain evidence="1">SpSt-876</strain>
    </source>
</reference>
<dbReference type="Gene3D" id="2.60.40.4070">
    <property type="match status" value="1"/>
</dbReference>
<dbReference type="GO" id="GO:0005975">
    <property type="term" value="P:carbohydrate metabolic process"/>
    <property type="evidence" value="ECO:0007669"/>
    <property type="project" value="InterPro"/>
</dbReference>
<comment type="caution">
    <text evidence="1">The sequence shown here is derived from an EMBL/GenBank/DDBJ whole genome shotgun (WGS) entry which is preliminary data.</text>
</comment>
<organism evidence="1">
    <name type="scientific">candidate division WOR-3 bacterium</name>
    <dbReference type="NCBI Taxonomy" id="2052148"/>
    <lineage>
        <taxon>Bacteria</taxon>
        <taxon>Bacteria division WOR-3</taxon>
    </lineage>
</organism>
<gene>
    <name evidence="1" type="ORF">ENW73_02830</name>
</gene>
<protein>
    <submittedName>
        <fullName evidence="1">T9SS type A sorting domain-containing protein</fullName>
    </submittedName>
</protein>